<accession>E9S8L4</accession>
<reference evidence="1 2" key="1">
    <citation type="submission" date="2011-02" db="EMBL/GenBank/DDBJ databases">
        <authorList>
            <person name="Nelson K.E."/>
            <person name="Sutton G."/>
            <person name="Torralba M."/>
            <person name="Durkin S."/>
            <person name="Harkins D."/>
            <person name="Montgomery R."/>
            <person name="Ziemer C."/>
            <person name="Klaassens E."/>
            <person name="Ocuiv P."/>
            <person name="Morrison M."/>
        </authorList>
    </citation>
    <scope>NUCLEOTIDE SEQUENCE [LARGE SCALE GENOMIC DNA]</scope>
    <source>
        <strain evidence="1 2">8</strain>
    </source>
</reference>
<comment type="caution">
    <text evidence="1">The sequence shown here is derived from an EMBL/GenBank/DDBJ whole genome shotgun (WGS) entry which is preliminary data.</text>
</comment>
<dbReference type="AlphaFoldDB" id="E9S8L4"/>
<protein>
    <submittedName>
        <fullName evidence="1">Uncharacterized protein</fullName>
    </submittedName>
</protein>
<dbReference type="STRING" id="246199.CUS_5353"/>
<keyword evidence="2" id="KW-1185">Reference proteome</keyword>
<name>E9S8L4_RUMAL</name>
<organism evidence="1 2">
    <name type="scientific">Ruminococcus albus 8</name>
    <dbReference type="NCBI Taxonomy" id="246199"/>
    <lineage>
        <taxon>Bacteria</taxon>
        <taxon>Bacillati</taxon>
        <taxon>Bacillota</taxon>
        <taxon>Clostridia</taxon>
        <taxon>Eubacteriales</taxon>
        <taxon>Oscillospiraceae</taxon>
        <taxon>Ruminococcus</taxon>
    </lineage>
</organism>
<dbReference type="eggNOG" id="ENOG5030FJH">
    <property type="taxonomic scope" value="Bacteria"/>
</dbReference>
<gene>
    <name evidence="1" type="ORF">CUS_5353</name>
</gene>
<evidence type="ECO:0000313" key="2">
    <source>
        <dbReference type="Proteomes" id="UP000004259"/>
    </source>
</evidence>
<dbReference type="EMBL" id="ADKM02000024">
    <property type="protein sequence ID" value="EGC04413.1"/>
    <property type="molecule type" value="Genomic_DNA"/>
</dbReference>
<evidence type="ECO:0000313" key="1">
    <source>
        <dbReference type="EMBL" id="EGC04413.1"/>
    </source>
</evidence>
<sequence>MTIGNLYYFYVELDNAYECLPGSDPVAILKNYGTLDRTDMTFRFDKLGHIIVSGSFKNKNNNYKCAVAFDMQIDTSYIYDILHSLKYFFDELKRIQGHSNFY</sequence>
<dbReference type="Proteomes" id="UP000004259">
    <property type="component" value="Unassembled WGS sequence"/>
</dbReference>
<proteinExistence type="predicted"/>